<evidence type="ECO:0000313" key="3">
    <source>
        <dbReference type="EMBL" id="MCL1143399.1"/>
    </source>
</evidence>
<sequence length="128" mass="14032">MKSNLLAAALIASISLGLTGCVLNVGDHESSKGHNYWEVQQEKNRTNLTKLSLGMSLDQVQIIMGTSDFTEAFVNQASEQSAAETVNVLFYRTQWAKGDGKTTKDECTPVVFRDGKLIGWGDTAYKQI</sequence>
<accession>A0A9X1ZJC8</accession>
<keyword evidence="4" id="KW-1185">Reference proteome</keyword>
<dbReference type="Pfam" id="PF11399">
    <property type="entry name" value="DUF3192"/>
    <property type="match status" value="1"/>
</dbReference>
<protein>
    <submittedName>
        <fullName evidence="3">DUF3192 domain-containing protein</fullName>
    </submittedName>
</protein>
<evidence type="ECO:0000313" key="4">
    <source>
        <dbReference type="Proteomes" id="UP001139333"/>
    </source>
</evidence>
<dbReference type="InterPro" id="IPR021534">
    <property type="entry name" value="DUF3192"/>
</dbReference>
<feature type="signal peptide" evidence="2">
    <location>
        <begin position="1"/>
        <end position="20"/>
    </location>
</feature>
<dbReference type="PROSITE" id="PS51257">
    <property type="entry name" value="PROKAR_LIPOPROTEIN"/>
    <property type="match status" value="1"/>
</dbReference>
<dbReference type="AlphaFoldDB" id="A0A9X1ZJC8"/>
<dbReference type="InterPro" id="IPR037873">
    <property type="entry name" value="BamE-like"/>
</dbReference>
<dbReference type="RefSeq" id="WP_248996072.1">
    <property type="nucleotide sequence ID" value="NZ_JAKIKP010000008.1"/>
</dbReference>
<name>A0A9X1ZJC8_9GAMM</name>
<dbReference type="Proteomes" id="UP001139333">
    <property type="component" value="Unassembled WGS sequence"/>
</dbReference>
<evidence type="ECO:0000256" key="1">
    <source>
        <dbReference type="ARBA" id="ARBA00022729"/>
    </source>
</evidence>
<gene>
    <name evidence="3" type="ORF">L2672_11900</name>
</gene>
<organism evidence="3 4">
    <name type="scientific">Shewanella gaetbuli</name>
    <dbReference type="NCBI Taxonomy" id="220752"/>
    <lineage>
        <taxon>Bacteria</taxon>
        <taxon>Pseudomonadati</taxon>
        <taxon>Pseudomonadota</taxon>
        <taxon>Gammaproteobacteria</taxon>
        <taxon>Alteromonadales</taxon>
        <taxon>Shewanellaceae</taxon>
        <taxon>Shewanella</taxon>
    </lineage>
</organism>
<reference evidence="3" key="1">
    <citation type="submission" date="2022-01" db="EMBL/GenBank/DDBJ databases">
        <title>Whole genome-based taxonomy of the Shewanellaceae.</title>
        <authorList>
            <person name="Martin-Rodriguez A.J."/>
        </authorList>
    </citation>
    <scope>NUCLEOTIDE SEQUENCE</scope>
    <source>
        <strain evidence="3">DSM 16422</strain>
    </source>
</reference>
<keyword evidence="1 2" id="KW-0732">Signal</keyword>
<dbReference type="Gene3D" id="3.30.1450.10">
    <property type="match status" value="1"/>
</dbReference>
<proteinExistence type="predicted"/>
<evidence type="ECO:0000256" key="2">
    <source>
        <dbReference type="SAM" id="SignalP"/>
    </source>
</evidence>
<feature type="chain" id="PRO_5040812222" evidence="2">
    <location>
        <begin position="21"/>
        <end position="128"/>
    </location>
</feature>
<comment type="caution">
    <text evidence="3">The sequence shown here is derived from an EMBL/GenBank/DDBJ whole genome shotgun (WGS) entry which is preliminary data.</text>
</comment>
<dbReference type="EMBL" id="JAKIKP010000008">
    <property type="protein sequence ID" value="MCL1143399.1"/>
    <property type="molecule type" value="Genomic_DNA"/>
</dbReference>